<evidence type="ECO:0000256" key="1">
    <source>
        <dbReference type="ARBA" id="ARBA00001933"/>
    </source>
</evidence>
<dbReference type="OrthoDB" id="9808002at2"/>
<evidence type="ECO:0000313" key="5">
    <source>
        <dbReference type="EMBL" id="PNG16291.1"/>
    </source>
</evidence>
<comment type="caution">
    <text evidence="5">The sequence shown here is derived from an EMBL/GenBank/DDBJ whole genome shotgun (WGS) entry which is preliminary data.</text>
</comment>
<protein>
    <submittedName>
        <fullName evidence="5">Cysteine desulfurase</fullName>
    </submittedName>
</protein>
<name>A0A2N8TBD7_9ACTN</name>
<dbReference type="EMBL" id="POUC01000781">
    <property type="protein sequence ID" value="PNG16291.1"/>
    <property type="molecule type" value="Genomic_DNA"/>
</dbReference>
<dbReference type="SUPFAM" id="SSF53383">
    <property type="entry name" value="PLP-dependent transferases"/>
    <property type="match status" value="1"/>
</dbReference>
<dbReference type="InterPro" id="IPR015421">
    <property type="entry name" value="PyrdxlP-dep_Trfase_major"/>
</dbReference>
<dbReference type="PANTHER" id="PTHR11601">
    <property type="entry name" value="CYSTEINE DESULFURYLASE FAMILY MEMBER"/>
    <property type="match status" value="1"/>
</dbReference>
<dbReference type="GO" id="GO:0031071">
    <property type="term" value="F:cysteine desulfurase activity"/>
    <property type="evidence" value="ECO:0007669"/>
    <property type="project" value="UniProtKB-EC"/>
</dbReference>
<accession>A0A2N8TBD7</accession>
<keyword evidence="6" id="KW-1185">Reference proteome</keyword>
<dbReference type="RefSeq" id="WP_146046405.1">
    <property type="nucleotide sequence ID" value="NZ_POUC01000781.1"/>
</dbReference>
<comment type="catalytic activity">
    <reaction evidence="3">
        <text>(sulfur carrier)-H + L-cysteine = (sulfur carrier)-SH + L-alanine</text>
        <dbReference type="Rhea" id="RHEA:43892"/>
        <dbReference type="Rhea" id="RHEA-COMP:14737"/>
        <dbReference type="Rhea" id="RHEA-COMP:14739"/>
        <dbReference type="ChEBI" id="CHEBI:29917"/>
        <dbReference type="ChEBI" id="CHEBI:35235"/>
        <dbReference type="ChEBI" id="CHEBI:57972"/>
        <dbReference type="ChEBI" id="CHEBI:64428"/>
        <dbReference type="EC" id="2.8.1.7"/>
    </reaction>
</comment>
<dbReference type="Gene3D" id="3.90.1150.10">
    <property type="entry name" value="Aspartate Aminotransferase, domain 1"/>
    <property type="match status" value="1"/>
</dbReference>
<sequence length="78" mass="8433">MPYFDAASSAPLHPVARQALQASLDEGWADPARLYREGRRARVLLDAAREAAAEAVGCRPDELVFTSSGTRAVLLYTS</sequence>
<feature type="non-terminal residue" evidence="5">
    <location>
        <position position="78"/>
    </location>
</feature>
<comment type="cofactor">
    <cofactor evidence="1">
        <name>pyridoxal 5'-phosphate</name>
        <dbReference type="ChEBI" id="CHEBI:597326"/>
    </cofactor>
</comment>
<evidence type="ECO:0000259" key="4">
    <source>
        <dbReference type="Pfam" id="PF00266"/>
    </source>
</evidence>
<dbReference type="Pfam" id="PF00266">
    <property type="entry name" value="Aminotran_5"/>
    <property type="match status" value="1"/>
</dbReference>
<dbReference type="InterPro" id="IPR015424">
    <property type="entry name" value="PyrdxlP-dep_Trfase"/>
</dbReference>
<proteinExistence type="inferred from homology"/>
<dbReference type="Gene3D" id="3.40.640.10">
    <property type="entry name" value="Type I PLP-dependent aspartate aminotransferase-like (Major domain)"/>
    <property type="match status" value="1"/>
</dbReference>
<dbReference type="PANTHER" id="PTHR11601:SF34">
    <property type="entry name" value="CYSTEINE DESULFURASE"/>
    <property type="match status" value="1"/>
</dbReference>
<feature type="domain" description="Aminotransferase class V" evidence="4">
    <location>
        <begin position="3"/>
        <end position="73"/>
    </location>
</feature>
<dbReference type="AlphaFoldDB" id="A0A2N8TBD7"/>
<dbReference type="Gene3D" id="1.10.260.50">
    <property type="match status" value="1"/>
</dbReference>
<dbReference type="InterPro" id="IPR015422">
    <property type="entry name" value="PyrdxlP-dep_Trfase_small"/>
</dbReference>
<organism evidence="5 6">
    <name type="scientific">Streptomyces cahuitamycinicus</name>
    <dbReference type="NCBI Taxonomy" id="2070367"/>
    <lineage>
        <taxon>Bacteria</taxon>
        <taxon>Bacillati</taxon>
        <taxon>Actinomycetota</taxon>
        <taxon>Actinomycetes</taxon>
        <taxon>Kitasatosporales</taxon>
        <taxon>Streptomycetaceae</taxon>
        <taxon>Streptomyces</taxon>
    </lineage>
</organism>
<reference evidence="5 6" key="1">
    <citation type="submission" date="2018-01" db="EMBL/GenBank/DDBJ databases">
        <title>Draft genome sequence of Streptomyces sp. 13K301.</title>
        <authorList>
            <person name="Sahin N."/>
            <person name="Saygin H."/>
            <person name="Ay H."/>
        </authorList>
    </citation>
    <scope>NUCLEOTIDE SEQUENCE [LARGE SCALE GENOMIC DNA]</scope>
    <source>
        <strain evidence="5 6">13K301</strain>
    </source>
</reference>
<gene>
    <name evidence="5" type="ORF">C1J00_42750</name>
</gene>
<dbReference type="InterPro" id="IPR000192">
    <property type="entry name" value="Aminotrans_V_dom"/>
</dbReference>
<dbReference type="Proteomes" id="UP000235943">
    <property type="component" value="Unassembled WGS sequence"/>
</dbReference>
<evidence type="ECO:0000256" key="2">
    <source>
        <dbReference type="ARBA" id="ARBA00006490"/>
    </source>
</evidence>
<comment type="similarity">
    <text evidence="2">Belongs to the class-V pyridoxal-phosphate-dependent aminotransferase family. NifS/IscS subfamily.</text>
</comment>
<evidence type="ECO:0000256" key="3">
    <source>
        <dbReference type="ARBA" id="ARBA00050776"/>
    </source>
</evidence>
<evidence type="ECO:0000313" key="6">
    <source>
        <dbReference type="Proteomes" id="UP000235943"/>
    </source>
</evidence>